<evidence type="ECO:0000256" key="1">
    <source>
        <dbReference type="ARBA" id="ARBA00010928"/>
    </source>
</evidence>
<dbReference type="EC" id="1.1.1.179" evidence="3"/>
<dbReference type="OrthoDB" id="2129491at2759"/>
<dbReference type="Gene3D" id="3.30.360.10">
    <property type="entry name" value="Dihydrodipicolinate Reductase, domain 2"/>
    <property type="match status" value="1"/>
</dbReference>
<comment type="similarity">
    <text evidence="1">Belongs to the Gfo/Idh/MocA family.</text>
</comment>
<dbReference type="InterPro" id="IPR036291">
    <property type="entry name" value="NAD(P)-bd_dom_sf"/>
</dbReference>
<dbReference type="PANTHER" id="PTHR22604">
    <property type="entry name" value="OXIDOREDUCTASES"/>
    <property type="match status" value="1"/>
</dbReference>
<sequence length="354" mass="38214">MTDIELPVLRWGIVGCGLISTWFVSDLVLSRSEAAANHTITAIGSSSLEKGNKFASKNCPSQSPAVYDSYSGVYNDPNVDVVYIGTPHPLHHKNVLDAIAAGKHVLCEKPMAMNAQEGQEMVVAARKKGVFLMEAVWTRFFPVTKELQRLVHEEKAIGDISVAWVDFGIYTPIQSKDPGSRTASKKLGAGALLDLGIYSLTWASLIFGTASSASPDISANMVFSDHEDPNDRVDEQTAVILRYPEQRAQAICTASLLYKTPEIFARIEGSKGSISVGGVAASKPGFLIVKTKDGEEKKIDFPVEGRGFHFEADAVALDIQAGRLENNTCSLTTTQSILSYMDSIMAACGLSYSN</sequence>
<name>A0A177CJJ6_9PLEO</name>
<accession>A0A177CJJ6</accession>
<evidence type="ECO:0000259" key="7">
    <source>
        <dbReference type="Pfam" id="PF22725"/>
    </source>
</evidence>
<dbReference type="SUPFAM" id="SSF55347">
    <property type="entry name" value="Glyceraldehyde-3-phosphate dehydrogenase-like, C-terminal domain"/>
    <property type="match status" value="1"/>
</dbReference>
<evidence type="ECO:0000259" key="6">
    <source>
        <dbReference type="Pfam" id="PF01408"/>
    </source>
</evidence>
<dbReference type="AlphaFoldDB" id="A0A177CJJ6"/>
<dbReference type="EMBL" id="KV441551">
    <property type="protein sequence ID" value="OAG07038.1"/>
    <property type="molecule type" value="Genomic_DNA"/>
</dbReference>
<evidence type="ECO:0000313" key="9">
    <source>
        <dbReference type="Proteomes" id="UP000077069"/>
    </source>
</evidence>
<dbReference type="GO" id="GO:0000166">
    <property type="term" value="F:nucleotide binding"/>
    <property type="evidence" value="ECO:0007669"/>
    <property type="project" value="InterPro"/>
</dbReference>
<evidence type="ECO:0000313" key="8">
    <source>
        <dbReference type="EMBL" id="OAG07038.1"/>
    </source>
</evidence>
<evidence type="ECO:0000256" key="5">
    <source>
        <dbReference type="ARBA" id="ARBA00049233"/>
    </source>
</evidence>
<protein>
    <recommendedName>
        <fullName evidence="3">D-xylose 1-dehydrogenase (NADP(+), D-xylono-1,5-lactone-forming)</fullName>
        <ecNumber evidence="3">1.1.1.179</ecNumber>
    </recommendedName>
    <alternativeName>
        <fullName evidence="4">D-xylose-NADP dehydrogenase</fullName>
    </alternativeName>
</protein>
<dbReference type="SUPFAM" id="SSF51735">
    <property type="entry name" value="NAD(P)-binding Rossmann-fold domains"/>
    <property type="match status" value="1"/>
</dbReference>
<dbReference type="InterPro" id="IPR050984">
    <property type="entry name" value="Gfo/Idh/MocA_domain"/>
</dbReference>
<reference evidence="8 9" key="1">
    <citation type="submission" date="2016-05" db="EMBL/GenBank/DDBJ databases">
        <title>Comparative analysis of secretome profiles of manganese(II)-oxidizing ascomycete fungi.</title>
        <authorList>
            <consortium name="DOE Joint Genome Institute"/>
            <person name="Zeiner C.A."/>
            <person name="Purvine S.O."/>
            <person name="Zink E.M."/>
            <person name="Wu S."/>
            <person name="Pasa-Tolic L."/>
            <person name="Chaput D.L."/>
            <person name="Haridas S."/>
            <person name="Grigoriev I.V."/>
            <person name="Santelli C.M."/>
            <person name="Hansel C.M."/>
        </authorList>
    </citation>
    <scope>NUCLEOTIDE SEQUENCE [LARGE SCALE GENOMIC DNA]</scope>
    <source>
        <strain evidence="8 9">AP3s5-JAC2a</strain>
    </source>
</reference>
<dbReference type="InterPro" id="IPR055170">
    <property type="entry name" value="GFO_IDH_MocA-like_dom"/>
</dbReference>
<feature type="domain" description="GFO/IDH/MocA-like oxidoreductase" evidence="7">
    <location>
        <begin position="153"/>
        <end position="274"/>
    </location>
</feature>
<keyword evidence="9" id="KW-1185">Reference proteome</keyword>
<comment type="catalytic activity">
    <reaction evidence="5">
        <text>D-xylose + NADP(+) = D-xylono-1,5-lactone + NADPH + H(+)</text>
        <dbReference type="Rhea" id="RHEA:22000"/>
        <dbReference type="ChEBI" id="CHEBI:15378"/>
        <dbReference type="ChEBI" id="CHEBI:15867"/>
        <dbReference type="ChEBI" id="CHEBI:53455"/>
        <dbReference type="ChEBI" id="CHEBI:57783"/>
        <dbReference type="ChEBI" id="CHEBI:58349"/>
        <dbReference type="EC" id="1.1.1.179"/>
    </reaction>
</comment>
<dbReference type="PANTHER" id="PTHR22604:SF105">
    <property type="entry name" value="TRANS-1,2-DIHYDROBENZENE-1,2-DIOL DEHYDROGENASE"/>
    <property type="match status" value="1"/>
</dbReference>
<dbReference type="InParanoid" id="A0A177CJJ6"/>
<dbReference type="Proteomes" id="UP000077069">
    <property type="component" value="Unassembled WGS sequence"/>
</dbReference>
<keyword evidence="2" id="KW-0560">Oxidoreductase</keyword>
<proteinExistence type="inferred from homology"/>
<dbReference type="InterPro" id="IPR000683">
    <property type="entry name" value="Gfo/Idh/MocA-like_OxRdtase_N"/>
</dbReference>
<evidence type="ECO:0000256" key="2">
    <source>
        <dbReference type="ARBA" id="ARBA00023002"/>
    </source>
</evidence>
<dbReference type="GeneID" id="28770447"/>
<organism evidence="8 9">
    <name type="scientific">Paraphaeosphaeria sporulosa</name>
    <dbReference type="NCBI Taxonomy" id="1460663"/>
    <lineage>
        <taxon>Eukaryota</taxon>
        <taxon>Fungi</taxon>
        <taxon>Dikarya</taxon>
        <taxon>Ascomycota</taxon>
        <taxon>Pezizomycotina</taxon>
        <taxon>Dothideomycetes</taxon>
        <taxon>Pleosporomycetidae</taxon>
        <taxon>Pleosporales</taxon>
        <taxon>Massarineae</taxon>
        <taxon>Didymosphaeriaceae</taxon>
        <taxon>Paraphaeosphaeria</taxon>
    </lineage>
</organism>
<dbReference type="Gene3D" id="3.40.50.720">
    <property type="entry name" value="NAD(P)-binding Rossmann-like Domain"/>
    <property type="match status" value="1"/>
</dbReference>
<dbReference type="GO" id="GO:0047837">
    <property type="term" value="F:D-xylose 1-dehydrogenase (NADP+) activity"/>
    <property type="evidence" value="ECO:0007669"/>
    <property type="project" value="UniProtKB-EC"/>
</dbReference>
<dbReference type="STRING" id="1460663.A0A177CJJ6"/>
<gene>
    <name evidence="8" type="ORF">CC84DRAFT_634242</name>
</gene>
<dbReference type="Pfam" id="PF22725">
    <property type="entry name" value="GFO_IDH_MocA_C3"/>
    <property type="match status" value="1"/>
</dbReference>
<evidence type="ECO:0000256" key="3">
    <source>
        <dbReference type="ARBA" id="ARBA00038984"/>
    </source>
</evidence>
<feature type="domain" description="Gfo/Idh/MocA-like oxidoreductase N-terminal" evidence="6">
    <location>
        <begin position="9"/>
        <end position="134"/>
    </location>
</feature>
<evidence type="ECO:0000256" key="4">
    <source>
        <dbReference type="ARBA" id="ARBA00042988"/>
    </source>
</evidence>
<dbReference type="Pfam" id="PF01408">
    <property type="entry name" value="GFO_IDH_MocA"/>
    <property type="match status" value="1"/>
</dbReference>
<dbReference type="RefSeq" id="XP_018037403.1">
    <property type="nucleotide sequence ID" value="XM_018186961.1"/>
</dbReference>